<keyword evidence="5 7" id="KW-1133">Transmembrane helix</keyword>
<protein>
    <submittedName>
        <fullName evidence="10">ATP-binding cassette domain-containing protein</fullName>
    </submittedName>
</protein>
<feature type="transmembrane region" description="Helical" evidence="7">
    <location>
        <begin position="39"/>
        <end position="59"/>
    </location>
</feature>
<accession>A0ABW2TKD5</accession>
<evidence type="ECO:0000256" key="2">
    <source>
        <dbReference type="ARBA" id="ARBA00022692"/>
    </source>
</evidence>
<name>A0ABW2TKD5_9PSEU</name>
<evidence type="ECO:0000256" key="1">
    <source>
        <dbReference type="ARBA" id="ARBA00004651"/>
    </source>
</evidence>
<evidence type="ECO:0000313" key="10">
    <source>
        <dbReference type="EMBL" id="MFC7613038.1"/>
    </source>
</evidence>
<feature type="domain" description="ABC transmembrane type-1" evidence="9">
    <location>
        <begin position="6"/>
        <end position="234"/>
    </location>
</feature>
<evidence type="ECO:0000256" key="7">
    <source>
        <dbReference type="SAM" id="Phobius"/>
    </source>
</evidence>
<dbReference type="InterPro" id="IPR036640">
    <property type="entry name" value="ABC1_TM_sf"/>
</dbReference>
<keyword evidence="6 7" id="KW-0472">Membrane</keyword>
<comment type="caution">
    <text evidence="10">The sequence shown here is derived from an EMBL/GenBank/DDBJ whole genome shotgun (WGS) entry which is preliminary data.</text>
</comment>
<feature type="transmembrane region" description="Helical" evidence="7">
    <location>
        <begin position="241"/>
        <end position="260"/>
    </location>
</feature>
<dbReference type="PROSITE" id="PS00211">
    <property type="entry name" value="ABC_TRANSPORTER_1"/>
    <property type="match status" value="1"/>
</dbReference>
<dbReference type="PROSITE" id="PS50893">
    <property type="entry name" value="ABC_TRANSPORTER_2"/>
    <property type="match status" value="1"/>
</dbReference>
<evidence type="ECO:0000259" key="8">
    <source>
        <dbReference type="PROSITE" id="PS50893"/>
    </source>
</evidence>
<dbReference type="PANTHER" id="PTHR24221:SF653">
    <property type="entry name" value="TRANSPORT ATP-BINDING PROTEIN CYDC"/>
    <property type="match status" value="1"/>
</dbReference>
<evidence type="ECO:0000256" key="5">
    <source>
        <dbReference type="ARBA" id="ARBA00022989"/>
    </source>
</evidence>
<feature type="domain" description="ABC transporter" evidence="8">
    <location>
        <begin position="274"/>
        <end position="474"/>
    </location>
</feature>
<keyword evidence="3" id="KW-0547">Nucleotide-binding</keyword>
<sequence>MIRYVAWAAAASVAAELAGVGLMATAARLLLRAAEHPPLGALAVAIVLVRTLALGRGGLRYAERLTGHRAVLEHVADLRGRIFDAVAARPHLPPADALTRLVSDVDAVQDALLRCLVPGVTAAVVGLAAGAAAFLVDPGSGVVVVAGLAAVACVGLARVRATEGPALRARLAEQATDLLRGAPDLAAFGATRRFRDAAAATSARIAALDRRSDGLPSAAVAVIGAATALGAGVLSDRGLPVTAALVLGLLAVFDVALPAVTAARHWPEHRTALRRVREALTGAVPAPQHPKAATTGPLTGKVAVVGPSGSGKTTLLRAIAATTHPDHVRGVFPDDHVFTATLRDNVLLGTPATPDPTALAPWLADLPDGWDTELTATTLSGGQRARLLLARALTARPAVLLLDEPVEGLDPATADALLTDLLAHPGTVVVATHRLAALPAADEILVLHDGAVVQRGHHRDLVDQPGYYRDRWLSERALDELTRPASVAGPPPPP</sequence>
<dbReference type="Proteomes" id="UP001596512">
    <property type="component" value="Unassembled WGS sequence"/>
</dbReference>
<dbReference type="InterPro" id="IPR027417">
    <property type="entry name" value="P-loop_NTPase"/>
</dbReference>
<organism evidence="10 11">
    <name type="scientific">Actinokineospora soli</name>
    <dbReference type="NCBI Taxonomy" id="1048753"/>
    <lineage>
        <taxon>Bacteria</taxon>
        <taxon>Bacillati</taxon>
        <taxon>Actinomycetota</taxon>
        <taxon>Actinomycetes</taxon>
        <taxon>Pseudonocardiales</taxon>
        <taxon>Pseudonocardiaceae</taxon>
        <taxon>Actinokineospora</taxon>
    </lineage>
</organism>
<dbReference type="PANTHER" id="PTHR24221">
    <property type="entry name" value="ATP-BINDING CASSETTE SUB-FAMILY B"/>
    <property type="match status" value="1"/>
</dbReference>
<dbReference type="SMART" id="SM00382">
    <property type="entry name" value="AAA"/>
    <property type="match status" value="1"/>
</dbReference>
<dbReference type="InterPro" id="IPR039421">
    <property type="entry name" value="Type_1_exporter"/>
</dbReference>
<keyword evidence="4 10" id="KW-0067">ATP-binding</keyword>
<feature type="transmembrane region" description="Helical" evidence="7">
    <location>
        <begin position="142"/>
        <end position="161"/>
    </location>
</feature>
<dbReference type="Gene3D" id="3.40.50.300">
    <property type="entry name" value="P-loop containing nucleotide triphosphate hydrolases"/>
    <property type="match status" value="1"/>
</dbReference>
<feature type="transmembrane region" description="Helical" evidence="7">
    <location>
        <begin position="115"/>
        <end position="136"/>
    </location>
</feature>
<keyword evidence="2 7" id="KW-0812">Transmembrane</keyword>
<dbReference type="SUPFAM" id="SSF90123">
    <property type="entry name" value="ABC transporter transmembrane region"/>
    <property type="match status" value="1"/>
</dbReference>
<dbReference type="Pfam" id="PF00005">
    <property type="entry name" value="ABC_tran"/>
    <property type="match status" value="1"/>
</dbReference>
<dbReference type="InterPro" id="IPR011527">
    <property type="entry name" value="ABC1_TM_dom"/>
</dbReference>
<dbReference type="SUPFAM" id="SSF52540">
    <property type="entry name" value="P-loop containing nucleoside triphosphate hydrolases"/>
    <property type="match status" value="1"/>
</dbReference>
<reference evidence="11" key="1">
    <citation type="journal article" date="2019" name="Int. J. Syst. Evol. Microbiol.">
        <title>The Global Catalogue of Microorganisms (GCM) 10K type strain sequencing project: providing services to taxonomists for standard genome sequencing and annotation.</title>
        <authorList>
            <consortium name="The Broad Institute Genomics Platform"/>
            <consortium name="The Broad Institute Genome Sequencing Center for Infectious Disease"/>
            <person name="Wu L."/>
            <person name="Ma J."/>
        </authorList>
    </citation>
    <scope>NUCLEOTIDE SEQUENCE [LARGE SCALE GENOMIC DNA]</scope>
    <source>
        <strain evidence="11">JCM 17695</strain>
    </source>
</reference>
<keyword evidence="11" id="KW-1185">Reference proteome</keyword>
<dbReference type="Gene3D" id="1.20.1560.10">
    <property type="entry name" value="ABC transporter type 1, transmembrane domain"/>
    <property type="match status" value="1"/>
</dbReference>
<evidence type="ECO:0000259" key="9">
    <source>
        <dbReference type="PROSITE" id="PS50929"/>
    </source>
</evidence>
<gene>
    <name evidence="10" type="ORF">ACFQV2_04750</name>
</gene>
<proteinExistence type="predicted"/>
<comment type="subcellular location">
    <subcellularLocation>
        <location evidence="1">Cell membrane</location>
        <topology evidence="1">Multi-pass membrane protein</topology>
    </subcellularLocation>
</comment>
<evidence type="ECO:0000256" key="3">
    <source>
        <dbReference type="ARBA" id="ARBA00022741"/>
    </source>
</evidence>
<evidence type="ECO:0000313" key="11">
    <source>
        <dbReference type="Proteomes" id="UP001596512"/>
    </source>
</evidence>
<dbReference type="GO" id="GO:0005524">
    <property type="term" value="F:ATP binding"/>
    <property type="evidence" value="ECO:0007669"/>
    <property type="project" value="UniProtKB-KW"/>
</dbReference>
<evidence type="ECO:0000256" key="4">
    <source>
        <dbReference type="ARBA" id="ARBA00022840"/>
    </source>
</evidence>
<dbReference type="InterPro" id="IPR003439">
    <property type="entry name" value="ABC_transporter-like_ATP-bd"/>
</dbReference>
<feature type="transmembrane region" description="Helical" evidence="7">
    <location>
        <begin position="214"/>
        <end position="235"/>
    </location>
</feature>
<evidence type="ECO:0000256" key="6">
    <source>
        <dbReference type="ARBA" id="ARBA00023136"/>
    </source>
</evidence>
<dbReference type="EMBL" id="JBHTEY010000004">
    <property type="protein sequence ID" value="MFC7613038.1"/>
    <property type="molecule type" value="Genomic_DNA"/>
</dbReference>
<dbReference type="InterPro" id="IPR017871">
    <property type="entry name" value="ABC_transporter-like_CS"/>
</dbReference>
<dbReference type="InterPro" id="IPR003593">
    <property type="entry name" value="AAA+_ATPase"/>
</dbReference>
<dbReference type="PROSITE" id="PS50929">
    <property type="entry name" value="ABC_TM1F"/>
    <property type="match status" value="1"/>
</dbReference>